<accession>A0A7H0HXG7</accession>
<proteinExistence type="inferred from homology"/>
<dbReference type="KEGG" id="sgj:IAG43_21440"/>
<evidence type="ECO:0000256" key="3">
    <source>
        <dbReference type="ARBA" id="ARBA00022729"/>
    </source>
</evidence>
<dbReference type="Pfam" id="PF01547">
    <property type="entry name" value="SBP_bac_1"/>
    <property type="match status" value="1"/>
</dbReference>
<dbReference type="PANTHER" id="PTHR30061:SF50">
    <property type="entry name" value="MALTOSE_MALTODEXTRIN-BINDING PERIPLASMIC PROTEIN"/>
    <property type="match status" value="1"/>
</dbReference>
<dbReference type="GO" id="GO:0042956">
    <property type="term" value="P:maltodextrin transmembrane transport"/>
    <property type="evidence" value="ECO:0007669"/>
    <property type="project" value="TreeGrafter"/>
</dbReference>
<dbReference type="SUPFAM" id="SSF53850">
    <property type="entry name" value="Periplasmic binding protein-like II"/>
    <property type="match status" value="1"/>
</dbReference>
<dbReference type="Proteomes" id="UP000516230">
    <property type="component" value="Chromosome"/>
</dbReference>
<dbReference type="GO" id="GO:0015768">
    <property type="term" value="P:maltose transport"/>
    <property type="evidence" value="ECO:0007669"/>
    <property type="project" value="TreeGrafter"/>
</dbReference>
<gene>
    <name evidence="5" type="ORF">IAG43_21440</name>
</gene>
<name>A0A7H0HXG7_9ACTN</name>
<evidence type="ECO:0000313" key="5">
    <source>
        <dbReference type="EMBL" id="QNP65233.1"/>
    </source>
</evidence>
<dbReference type="AlphaFoldDB" id="A0A7H0HXG7"/>
<evidence type="ECO:0000256" key="1">
    <source>
        <dbReference type="ARBA" id="ARBA00008520"/>
    </source>
</evidence>
<keyword evidence="2" id="KW-0813">Transport</keyword>
<sequence>MKRKLAAAVGVAAMMASVAACGSDGGSDSAAKDPKDRKETLTVWLMVDAQSTWPELVKDVNAQFNKKYPGVKVDVQYQQWADKAKKLDTALGGDKFPDVVELGNTETMQYILNGALAEIDPKKYDNSDTWIQGLKDTCAFEGKQYCVPYYAGARVAIYNTEMLKKGAGIDTLPTTEAEMLSAMDKVSAEYSKKDKRFSSLYLPGRYWYAAMSYVAAYGGKIAEYDEGAKEWKGTLSSPEAQKGIEHFINLVKKYNKADQTKDEQDHANVMANEKAALLYGNGWESGSVVDGKNNGNPKLEGKILTAGMPGPNGKALPSFIGGSDLAVTGKSKVADLGEEWISMFTSEKSQEVLASKNILPNNTKQLEPLKAKPETAPIANAVPDAWFTPIAPGWTSIEKEEVLENMLLSILKGTSVADAAKAADAKINELINQES</sequence>
<evidence type="ECO:0000313" key="6">
    <source>
        <dbReference type="Proteomes" id="UP000516230"/>
    </source>
</evidence>
<dbReference type="RefSeq" id="WP_187742322.1">
    <property type="nucleotide sequence ID" value="NZ_CP060825.1"/>
</dbReference>
<dbReference type="GO" id="GO:1901982">
    <property type="term" value="F:maltose binding"/>
    <property type="evidence" value="ECO:0007669"/>
    <property type="project" value="TreeGrafter"/>
</dbReference>
<organism evidence="5 6">
    <name type="scientific">Streptomyces genisteinicus</name>
    <dbReference type="NCBI Taxonomy" id="2768068"/>
    <lineage>
        <taxon>Bacteria</taxon>
        <taxon>Bacillati</taxon>
        <taxon>Actinomycetota</taxon>
        <taxon>Actinomycetes</taxon>
        <taxon>Kitasatosporales</taxon>
        <taxon>Streptomycetaceae</taxon>
        <taxon>Streptomyces</taxon>
    </lineage>
</organism>
<reference evidence="5 6" key="1">
    <citation type="submission" date="2020-08" db="EMBL/GenBank/DDBJ databases">
        <title>A novel species.</title>
        <authorList>
            <person name="Gao J."/>
        </authorList>
    </citation>
    <scope>NUCLEOTIDE SEQUENCE [LARGE SCALE GENOMIC DNA]</scope>
    <source>
        <strain evidence="5 6">CRPJ-33</strain>
    </source>
</reference>
<dbReference type="Gene3D" id="3.40.190.10">
    <property type="entry name" value="Periplasmic binding protein-like II"/>
    <property type="match status" value="2"/>
</dbReference>
<feature type="chain" id="PRO_5028888809" evidence="4">
    <location>
        <begin position="23"/>
        <end position="435"/>
    </location>
</feature>
<dbReference type="EMBL" id="CP060825">
    <property type="protein sequence ID" value="QNP65233.1"/>
    <property type="molecule type" value="Genomic_DNA"/>
</dbReference>
<dbReference type="PANTHER" id="PTHR30061">
    <property type="entry name" value="MALTOSE-BINDING PERIPLASMIC PROTEIN"/>
    <property type="match status" value="1"/>
</dbReference>
<evidence type="ECO:0000256" key="4">
    <source>
        <dbReference type="SAM" id="SignalP"/>
    </source>
</evidence>
<dbReference type="GO" id="GO:0055052">
    <property type="term" value="C:ATP-binding cassette (ABC) transporter complex, substrate-binding subunit-containing"/>
    <property type="evidence" value="ECO:0007669"/>
    <property type="project" value="TreeGrafter"/>
</dbReference>
<keyword evidence="3 4" id="KW-0732">Signal</keyword>
<feature type="signal peptide" evidence="4">
    <location>
        <begin position="1"/>
        <end position="22"/>
    </location>
</feature>
<evidence type="ECO:0000256" key="2">
    <source>
        <dbReference type="ARBA" id="ARBA00022448"/>
    </source>
</evidence>
<dbReference type="CDD" id="cd14747">
    <property type="entry name" value="PBP2_MalE"/>
    <property type="match status" value="1"/>
</dbReference>
<dbReference type="PROSITE" id="PS51257">
    <property type="entry name" value="PROKAR_LIPOPROTEIN"/>
    <property type="match status" value="1"/>
</dbReference>
<dbReference type="InterPro" id="IPR006059">
    <property type="entry name" value="SBP"/>
</dbReference>
<comment type="similarity">
    <text evidence="1">Belongs to the bacterial solute-binding protein 1 family.</text>
</comment>
<protein>
    <submittedName>
        <fullName evidence="5">Sugar ABC transporter substrate-binding protein</fullName>
    </submittedName>
</protein>
<keyword evidence="6" id="KW-1185">Reference proteome</keyword>